<gene>
    <name evidence="2" type="ORF">GCM10010170_045030</name>
</gene>
<comment type="caution">
    <text evidence="2">The sequence shown here is derived from an EMBL/GenBank/DDBJ whole genome shotgun (WGS) entry which is preliminary data.</text>
</comment>
<evidence type="ECO:0000313" key="3">
    <source>
        <dbReference type="Proteomes" id="UP001501444"/>
    </source>
</evidence>
<dbReference type="SMART" id="SM00418">
    <property type="entry name" value="HTH_ARSR"/>
    <property type="match status" value="1"/>
</dbReference>
<dbReference type="PANTHER" id="PTHR38600">
    <property type="entry name" value="TRANSCRIPTIONAL REGULATORY PROTEIN"/>
    <property type="match status" value="1"/>
</dbReference>
<dbReference type="NCBIfam" id="NF033788">
    <property type="entry name" value="HTH_metalloreg"/>
    <property type="match status" value="1"/>
</dbReference>
<dbReference type="Gene3D" id="1.10.10.10">
    <property type="entry name" value="Winged helix-like DNA-binding domain superfamily/Winged helix DNA-binding domain"/>
    <property type="match status" value="1"/>
</dbReference>
<dbReference type="InterPro" id="IPR001845">
    <property type="entry name" value="HTH_ArsR_DNA-bd_dom"/>
</dbReference>
<dbReference type="PANTHER" id="PTHR38600:SF2">
    <property type="entry name" value="SLL0088 PROTEIN"/>
    <property type="match status" value="1"/>
</dbReference>
<dbReference type="CDD" id="cd00090">
    <property type="entry name" value="HTH_ARSR"/>
    <property type="match status" value="1"/>
</dbReference>
<evidence type="ECO:0000259" key="1">
    <source>
        <dbReference type="PROSITE" id="PS50987"/>
    </source>
</evidence>
<sequence>MAVVTDELSLVFAALADPTRRAILERLAEGEATVHQLAEPFAMTQQAVSKHLKVLEGARLISRGRAAQSRPCALEPERLAEAVGWIERHRRVWAERHDRLAEHLRRLQGGAA</sequence>
<dbReference type="SUPFAM" id="SSF46785">
    <property type="entry name" value="Winged helix' DNA-binding domain"/>
    <property type="match status" value="1"/>
</dbReference>
<dbReference type="RefSeq" id="WP_344614426.1">
    <property type="nucleotide sequence ID" value="NZ_BAAARV010000033.1"/>
</dbReference>
<organism evidence="2 3">
    <name type="scientific">Dactylosporangium salmoneum</name>
    <dbReference type="NCBI Taxonomy" id="53361"/>
    <lineage>
        <taxon>Bacteria</taxon>
        <taxon>Bacillati</taxon>
        <taxon>Actinomycetota</taxon>
        <taxon>Actinomycetes</taxon>
        <taxon>Micromonosporales</taxon>
        <taxon>Micromonosporaceae</taxon>
        <taxon>Dactylosporangium</taxon>
    </lineage>
</organism>
<dbReference type="EMBL" id="BAAARV010000033">
    <property type="protein sequence ID" value="GAA2353614.1"/>
    <property type="molecule type" value="Genomic_DNA"/>
</dbReference>
<accession>A0ABN3GLT7</accession>
<dbReference type="InterPro" id="IPR036390">
    <property type="entry name" value="WH_DNA-bd_sf"/>
</dbReference>
<dbReference type="Pfam" id="PF01022">
    <property type="entry name" value="HTH_5"/>
    <property type="match status" value="1"/>
</dbReference>
<dbReference type="InterPro" id="IPR011991">
    <property type="entry name" value="ArsR-like_HTH"/>
</dbReference>
<dbReference type="PROSITE" id="PS50987">
    <property type="entry name" value="HTH_ARSR_2"/>
    <property type="match status" value="1"/>
</dbReference>
<reference evidence="2 3" key="1">
    <citation type="journal article" date="2019" name="Int. J. Syst. Evol. Microbiol.">
        <title>The Global Catalogue of Microorganisms (GCM) 10K type strain sequencing project: providing services to taxonomists for standard genome sequencing and annotation.</title>
        <authorList>
            <consortium name="The Broad Institute Genomics Platform"/>
            <consortium name="The Broad Institute Genome Sequencing Center for Infectious Disease"/>
            <person name="Wu L."/>
            <person name="Ma J."/>
        </authorList>
    </citation>
    <scope>NUCLEOTIDE SEQUENCE [LARGE SCALE GENOMIC DNA]</scope>
    <source>
        <strain evidence="2 3">JCM 3272</strain>
    </source>
</reference>
<feature type="domain" description="HTH arsR-type" evidence="1">
    <location>
        <begin position="1"/>
        <end position="94"/>
    </location>
</feature>
<dbReference type="InterPro" id="IPR036388">
    <property type="entry name" value="WH-like_DNA-bd_sf"/>
</dbReference>
<evidence type="ECO:0000313" key="2">
    <source>
        <dbReference type="EMBL" id="GAA2353614.1"/>
    </source>
</evidence>
<protein>
    <submittedName>
        <fullName evidence="2">Metalloregulator ArsR/SmtB family transcription factor</fullName>
    </submittedName>
</protein>
<name>A0ABN3GLT7_9ACTN</name>
<dbReference type="Proteomes" id="UP001501444">
    <property type="component" value="Unassembled WGS sequence"/>
</dbReference>
<dbReference type="PRINTS" id="PR00778">
    <property type="entry name" value="HTHARSR"/>
</dbReference>
<keyword evidence="3" id="KW-1185">Reference proteome</keyword>
<proteinExistence type="predicted"/>